<dbReference type="RefSeq" id="WP_150079976.1">
    <property type="nucleotide sequence ID" value="NZ_VWOX01000039.1"/>
</dbReference>
<protein>
    <submittedName>
        <fullName evidence="1">Uncharacterized protein</fullName>
    </submittedName>
</protein>
<name>A0A5M6CM50_9BACT</name>
<sequence>MPYDPPLFSGGIRPGPDALRRVLTDLQAIHVDCDYELYDAENQLISQGRICKLASEDRNDG</sequence>
<accession>A0A5M6CM50</accession>
<evidence type="ECO:0000313" key="1">
    <source>
        <dbReference type="EMBL" id="KAA5536086.1"/>
    </source>
</evidence>
<dbReference type="AlphaFoldDB" id="A0A5M6CM50"/>
<proteinExistence type="predicted"/>
<organism evidence="1 2">
    <name type="scientific">Roseiconus nitratireducens</name>
    <dbReference type="NCBI Taxonomy" id="2605748"/>
    <lineage>
        <taxon>Bacteria</taxon>
        <taxon>Pseudomonadati</taxon>
        <taxon>Planctomycetota</taxon>
        <taxon>Planctomycetia</taxon>
        <taxon>Pirellulales</taxon>
        <taxon>Pirellulaceae</taxon>
        <taxon>Roseiconus</taxon>
    </lineage>
</organism>
<keyword evidence="2" id="KW-1185">Reference proteome</keyword>
<reference evidence="1 2" key="1">
    <citation type="submission" date="2019-08" db="EMBL/GenBank/DDBJ databases">
        <authorList>
            <person name="Dhanesh K."/>
            <person name="Kumar G."/>
            <person name="Sasikala C."/>
            <person name="Venkata Ramana C."/>
        </authorList>
    </citation>
    <scope>NUCLEOTIDE SEQUENCE [LARGE SCALE GENOMIC DNA]</scope>
    <source>
        <strain evidence="1 2">JC645</strain>
    </source>
</reference>
<gene>
    <name evidence="1" type="ORF">FYK55_28235</name>
</gene>
<comment type="caution">
    <text evidence="1">The sequence shown here is derived from an EMBL/GenBank/DDBJ whole genome shotgun (WGS) entry which is preliminary data.</text>
</comment>
<evidence type="ECO:0000313" key="2">
    <source>
        <dbReference type="Proteomes" id="UP000324479"/>
    </source>
</evidence>
<dbReference type="Proteomes" id="UP000324479">
    <property type="component" value="Unassembled WGS sequence"/>
</dbReference>
<dbReference type="EMBL" id="VWOX01000039">
    <property type="protein sequence ID" value="KAA5536086.1"/>
    <property type="molecule type" value="Genomic_DNA"/>
</dbReference>